<reference evidence="2" key="1">
    <citation type="journal article" date="2021" name="Arch. Virol.">
        <title>Mining of the water hyssop (Bacopa monnieri) transcriptome reveals genome sequences of two putative novel rhabdoviruses and a solendovirus.</title>
        <authorList>
            <person name="Sidharthan V.K."/>
            <person name="Baranwal V.K."/>
        </authorList>
    </citation>
    <scope>NUCLEOTIDE SEQUENCE</scope>
    <source>
        <strain evidence="2">India</strain>
    </source>
</reference>
<evidence type="ECO:0000256" key="1">
    <source>
        <dbReference type="SAM" id="Phobius"/>
    </source>
</evidence>
<dbReference type="EMBL" id="BK014479">
    <property type="protein sequence ID" value="DAF42446.1"/>
    <property type="molecule type" value="Viral_cRNA"/>
</dbReference>
<keyword evidence="1" id="KW-0472">Membrane</keyword>
<dbReference type="Proteomes" id="UP000831569">
    <property type="component" value="Segment"/>
</dbReference>
<keyword evidence="3" id="KW-1185">Reference proteome</keyword>
<name>A0AAD2QFQ8_9RHAB</name>
<proteinExistence type="predicted"/>
<protein>
    <submittedName>
        <fullName evidence="2">Glycoprotein</fullName>
    </submittedName>
</protein>
<accession>A0AAD2QFQ8</accession>
<sequence>MMSIIITLSITILLTSISTHAELKNYHHIAPVAICDLKKTINAYEKLDECIHRCSQAIGYGGSASIMLMQDFSSEPGPSVVVCQKIRMKQSFEETWTFSTIVHTPEITVEIPSKEECDRYINQNCSDYKCQSYTPHSLKEEYAYASVIHKEETYIVASSHHSTLQEIDGKLMVIPMFSESKFEVSAGYGEDEKGKYYWDKSMTLDKCPLSEGLRMGCDIVNLGQGESYICGGGRLAIDKAGSKTMTGACKDIKISPGGIVYKLVPREPDDNHYKNQKIGMAGFTALTGDAERARILSQHAMYHVDADLCSLQCEVSGIELRVARRAQTLLRSGDEYMLVSQKGHGYPCSVVTHCRLNHPIRVCGSPDRVSIHCNGRDYYWNPGLNYVTNYDYCSAPYTEEAIHIHIGNTRYNLEDDLHIEVPENDTYTHKSRSFLLAHASMFKVEDIDKIRTKWIQEKNSGTSYAQLSSSTSNVEQSSIGFQGLLSPVKNIFNRLVRILNHAEAAVISLLLTIICMYIGYKVWGLKKSKRKRRTAKIPSEESMTWI</sequence>
<evidence type="ECO:0000313" key="3">
    <source>
        <dbReference type="Proteomes" id="UP000831569"/>
    </source>
</evidence>
<dbReference type="KEGG" id="vg:80537158"/>
<keyword evidence="1" id="KW-1133">Transmembrane helix</keyword>
<dbReference type="RefSeq" id="YP_010798886.1">
    <property type="nucleotide sequence ID" value="NC_076531.1"/>
</dbReference>
<organism evidence="2 3">
    <name type="scientific">Bacopa monnieri virus 1</name>
    <dbReference type="NCBI Taxonomy" id="2813287"/>
    <lineage>
        <taxon>Viruses</taxon>
        <taxon>Riboviria</taxon>
        <taxon>Orthornavirae</taxon>
        <taxon>Negarnaviricota</taxon>
        <taxon>Haploviricotina</taxon>
        <taxon>Monjiviricetes</taxon>
        <taxon>Mononegavirales</taxon>
        <taxon>Rhabdoviridae</taxon>
        <taxon>Betarhabdovirinae</taxon>
        <taxon>Alphacytorhabdovirus</taxon>
        <taxon>Alphacytorhabdovirus bacopae</taxon>
        <taxon>Cytorhabdovirus bacopae</taxon>
    </lineage>
</organism>
<dbReference type="GeneID" id="80537158"/>
<keyword evidence="1" id="KW-0812">Transmembrane</keyword>
<feature type="transmembrane region" description="Helical" evidence="1">
    <location>
        <begin position="504"/>
        <end position="523"/>
    </location>
</feature>
<gene>
    <name evidence="2" type="primary">G</name>
</gene>
<evidence type="ECO:0000313" key="2">
    <source>
        <dbReference type="EMBL" id="DAF42446.1"/>
    </source>
</evidence>